<dbReference type="AlphaFoldDB" id="A0AAE0L1S5"/>
<evidence type="ECO:0000259" key="2">
    <source>
        <dbReference type="PROSITE" id="PS51819"/>
    </source>
</evidence>
<dbReference type="EMBL" id="LGRX02011483">
    <property type="protein sequence ID" value="KAK3268908.1"/>
    <property type="molecule type" value="Genomic_DNA"/>
</dbReference>
<dbReference type="Pfam" id="PF00903">
    <property type="entry name" value="Glyoxalase"/>
    <property type="match status" value="1"/>
</dbReference>
<evidence type="ECO:0000313" key="4">
    <source>
        <dbReference type="Proteomes" id="UP001190700"/>
    </source>
</evidence>
<dbReference type="PANTHER" id="PTHR33993">
    <property type="entry name" value="GLYOXALASE-RELATED"/>
    <property type="match status" value="1"/>
</dbReference>
<dbReference type="SUPFAM" id="SSF54593">
    <property type="entry name" value="Glyoxalase/Bleomycin resistance protein/Dihydroxybiphenyl dioxygenase"/>
    <property type="match status" value="1"/>
</dbReference>
<reference evidence="3 4" key="1">
    <citation type="journal article" date="2015" name="Genome Biol. Evol.">
        <title>Comparative Genomics of a Bacterivorous Green Alga Reveals Evolutionary Causalities and Consequences of Phago-Mixotrophic Mode of Nutrition.</title>
        <authorList>
            <person name="Burns J.A."/>
            <person name="Paasch A."/>
            <person name="Narechania A."/>
            <person name="Kim E."/>
        </authorList>
    </citation>
    <scope>NUCLEOTIDE SEQUENCE [LARGE SCALE GENOMIC DNA]</scope>
    <source>
        <strain evidence="3 4">PLY_AMNH</strain>
    </source>
</reference>
<dbReference type="PROSITE" id="PS51819">
    <property type="entry name" value="VOC"/>
    <property type="match status" value="1"/>
</dbReference>
<comment type="caution">
    <text evidence="3">The sequence shown here is derived from an EMBL/GenBank/DDBJ whole genome shotgun (WGS) entry which is preliminary data.</text>
</comment>
<organism evidence="3 4">
    <name type="scientific">Cymbomonas tetramitiformis</name>
    <dbReference type="NCBI Taxonomy" id="36881"/>
    <lineage>
        <taxon>Eukaryota</taxon>
        <taxon>Viridiplantae</taxon>
        <taxon>Chlorophyta</taxon>
        <taxon>Pyramimonadophyceae</taxon>
        <taxon>Pyramimonadales</taxon>
        <taxon>Pyramimonadaceae</taxon>
        <taxon>Cymbomonas</taxon>
    </lineage>
</organism>
<keyword evidence="4" id="KW-1185">Reference proteome</keyword>
<dbReference type="PANTHER" id="PTHR33993:SF14">
    <property type="entry name" value="GB|AAF24581.1"/>
    <property type="match status" value="1"/>
</dbReference>
<accession>A0AAE0L1S5</accession>
<evidence type="ECO:0000256" key="1">
    <source>
        <dbReference type="SAM" id="MobiDB-lite"/>
    </source>
</evidence>
<dbReference type="InterPro" id="IPR037523">
    <property type="entry name" value="VOC_core"/>
</dbReference>
<dbReference type="InterPro" id="IPR029068">
    <property type="entry name" value="Glyas_Bleomycin-R_OHBP_Dase"/>
</dbReference>
<dbReference type="InterPro" id="IPR004360">
    <property type="entry name" value="Glyas_Fos-R_dOase_dom"/>
</dbReference>
<gene>
    <name evidence="3" type="ORF">CYMTET_22617</name>
</gene>
<feature type="region of interest" description="Disordered" evidence="1">
    <location>
        <begin position="102"/>
        <end position="121"/>
    </location>
</feature>
<name>A0AAE0L1S5_9CHLO</name>
<feature type="domain" description="VOC" evidence="2">
    <location>
        <begin position="1"/>
        <end position="107"/>
    </location>
</feature>
<protein>
    <recommendedName>
        <fullName evidence="2">VOC domain-containing protein</fullName>
    </recommendedName>
</protein>
<sequence>MLLQRDVPKAVRFYSEGLGLKVNFFTQEWAELQSGQTKLALKAAQGEAYCTAGYTPFLSFNVADLDSTVTKLLTLGAQLDGPIKYPTHGKVASLRAPDGQMLGLYEPAEGPNSKGSSAGLP</sequence>
<proteinExistence type="predicted"/>
<dbReference type="InterPro" id="IPR052164">
    <property type="entry name" value="Anthracycline_SecMetBiosynth"/>
</dbReference>
<dbReference type="Proteomes" id="UP001190700">
    <property type="component" value="Unassembled WGS sequence"/>
</dbReference>
<evidence type="ECO:0000313" key="3">
    <source>
        <dbReference type="EMBL" id="KAK3268908.1"/>
    </source>
</evidence>
<dbReference type="Gene3D" id="3.10.180.10">
    <property type="entry name" value="2,3-Dihydroxybiphenyl 1,2-Dioxygenase, domain 1"/>
    <property type="match status" value="1"/>
</dbReference>